<gene>
    <name evidence="4" type="ORF">SDC9_85270</name>
</gene>
<dbReference type="AlphaFoldDB" id="A0A644ZCP3"/>
<accession>A0A644ZCP3</accession>
<dbReference type="PANTHER" id="PTHR33217:SF5">
    <property type="entry name" value="MUTATOR FAMILY TRANSPOSASE"/>
    <property type="match status" value="1"/>
</dbReference>
<dbReference type="InterPro" id="IPR001207">
    <property type="entry name" value="Transposase_mutator"/>
</dbReference>
<evidence type="ECO:0000256" key="1">
    <source>
        <dbReference type="ARBA" id="ARBA00022578"/>
    </source>
</evidence>
<keyword evidence="2" id="KW-0238">DNA-binding</keyword>
<dbReference type="GO" id="GO:0003677">
    <property type="term" value="F:DNA binding"/>
    <property type="evidence" value="ECO:0007669"/>
    <property type="project" value="UniProtKB-KW"/>
</dbReference>
<reference evidence="4" key="1">
    <citation type="submission" date="2019-08" db="EMBL/GenBank/DDBJ databases">
        <authorList>
            <person name="Kucharzyk K."/>
            <person name="Murdoch R.W."/>
            <person name="Higgins S."/>
            <person name="Loffler F."/>
        </authorList>
    </citation>
    <scope>NUCLEOTIDE SEQUENCE</scope>
</reference>
<dbReference type="PANTHER" id="PTHR33217">
    <property type="entry name" value="TRANSPOSASE FOR INSERTION SEQUENCE ELEMENT IS1081"/>
    <property type="match status" value="1"/>
</dbReference>
<name>A0A644ZCP3_9ZZZZ</name>
<keyword evidence="3" id="KW-0233">DNA recombination</keyword>
<dbReference type="GO" id="GO:0004803">
    <property type="term" value="F:transposase activity"/>
    <property type="evidence" value="ECO:0007669"/>
    <property type="project" value="InterPro"/>
</dbReference>
<proteinExistence type="predicted"/>
<dbReference type="GO" id="GO:0006313">
    <property type="term" value="P:DNA transposition"/>
    <property type="evidence" value="ECO:0007669"/>
    <property type="project" value="InterPro"/>
</dbReference>
<sequence length="95" mass="10850">MIMGVLNMAGKEESKLRQMIEEYGIKDMDDAHEFVKMLTAETIQAALDAELDSELGYTKYDCKNKQTENSRNGYSKKIVKSNTGEMEIKVPRVRL</sequence>
<keyword evidence="1" id="KW-0815">Transposition</keyword>
<dbReference type="Pfam" id="PF00872">
    <property type="entry name" value="Transposase_mut"/>
    <property type="match status" value="1"/>
</dbReference>
<organism evidence="4">
    <name type="scientific">bioreactor metagenome</name>
    <dbReference type="NCBI Taxonomy" id="1076179"/>
    <lineage>
        <taxon>unclassified sequences</taxon>
        <taxon>metagenomes</taxon>
        <taxon>ecological metagenomes</taxon>
    </lineage>
</organism>
<comment type="caution">
    <text evidence="4">The sequence shown here is derived from an EMBL/GenBank/DDBJ whole genome shotgun (WGS) entry which is preliminary data.</text>
</comment>
<dbReference type="EMBL" id="VSSQ01008353">
    <property type="protein sequence ID" value="MPM38640.1"/>
    <property type="molecule type" value="Genomic_DNA"/>
</dbReference>
<evidence type="ECO:0000313" key="4">
    <source>
        <dbReference type="EMBL" id="MPM38640.1"/>
    </source>
</evidence>
<evidence type="ECO:0000256" key="2">
    <source>
        <dbReference type="ARBA" id="ARBA00023125"/>
    </source>
</evidence>
<protein>
    <recommendedName>
        <fullName evidence="5">IS256 family transposase</fullName>
    </recommendedName>
</protein>
<evidence type="ECO:0008006" key="5">
    <source>
        <dbReference type="Google" id="ProtNLM"/>
    </source>
</evidence>
<evidence type="ECO:0000256" key="3">
    <source>
        <dbReference type="ARBA" id="ARBA00023172"/>
    </source>
</evidence>